<gene>
    <name evidence="2" type="ORF">PPROV_000502200</name>
</gene>
<evidence type="ECO:0000313" key="3">
    <source>
        <dbReference type="Proteomes" id="UP000660262"/>
    </source>
</evidence>
<evidence type="ECO:0000259" key="1">
    <source>
        <dbReference type="Pfam" id="PF01425"/>
    </source>
</evidence>
<dbReference type="OrthoDB" id="421993at2759"/>
<dbReference type="PANTHER" id="PTHR11895:SF67">
    <property type="entry name" value="AMIDASE DOMAIN-CONTAINING PROTEIN"/>
    <property type="match status" value="1"/>
</dbReference>
<reference evidence="2" key="1">
    <citation type="submission" date="2020-10" db="EMBL/GenBank/DDBJ databases">
        <title>Unveiling of a novel bifunctional photoreceptor, Dualchrome1, isolated from a cosmopolitan green alga.</title>
        <authorList>
            <person name="Suzuki S."/>
            <person name="Kawachi M."/>
        </authorList>
    </citation>
    <scope>NUCLEOTIDE SEQUENCE</scope>
    <source>
        <strain evidence="2">NIES 2893</strain>
    </source>
</reference>
<keyword evidence="3" id="KW-1185">Reference proteome</keyword>
<protein>
    <recommendedName>
        <fullName evidence="1">Amidase domain-containing protein</fullName>
    </recommendedName>
</protein>
<accession>A0A830HHF8</accession>
<evidence type="ECO:0000313" key="2">
    <source>
        <dbReference type="EMBL" id="GHP06275.1"/>
    </source>
</evidence>
<sequence length="599" mass="64514">MPAADAADADADDAGSHEKKYDLVALAAPKLVSPLIFVVSYLLANRSLVGRLYASLLARKNGFLRLATQDSLQLLSLGFTPAAGRAITHPVTIVKDYPPASKASSSSSSKPQQLGPVTCADYHHAYRSRTTSPMQVCDWLLDNLEKTNKQLNAVIRFDPSSIREQFAASEARYQKNAPLSPIDGVPFVVKDELHAAGYLGACGTNALEKSATPASKDCGVVANLKAAGAILIGKSHMTELGMAMNGYNPVNRLCVNPYDTRREPAGSSSGSGAAVAAGLCPFAIGCDGGGSIRMPAARCAAVGLKPTKGLVTNEGRVIETTTTLGHVGPIAATAQDALLMLHYMTSRRDVGDIPRSLATPNITNLKIGIYWPWFRDVNDSRIKSICEESVNKLKQLGADIVDIEIPHLNRAGRAHSAIILHECRGAMTKLMGEQKWDNAVMEDLGYEVRMKILVSETIDKLTTDDERKQPLVDTAFACREEIFKCFASLLEKKCDVIATPTMPTLPPFHANGGPKLDVTEDSCSMRFMLPANITGLPAVTVNVGWIEDGSHHLPVGLQFMGNCSHERRLLQLAHLFESPEGVGVSWKRPDVYVSPPFAS</sequence>
<name>A0A830HHF8_9CHLO</name>
<dbReference type="AlphaFoldDB" id="A0A830HHF8"/>
<dbReference type="EMBL" id="BNJQ01000012">
    <property type="protein sequence ID" value="GHP06275.1"/>
    <property type="molecule type" value="Genomic_DNA"/>
</dbReference>
<feature type="domain" description="Amidase" evidence="1">
    <location>
        <begin position="140"/>
        <end position="570"/>
    </location>
</feature>
<organism evidence="2 3">
    <name type="scientific">Pycnococcus provasolii</name>
    <dbReference type="NCBI Taxonomy" id="41880"/>
    <lineage>
        <taxon>Eukaryota</taxon>
        <taxon>Viridiplantae</taxon>
        <taxon>Chlorophyta</taxon>
        <taxon>Pseudoscourfieldiophyceae</taxon>
        <taxon>Pseudoscourfieldiales</taxon>
        <taxon>Pycnococcaceae</taxon>
        <taxon>Pycnococcus</taxon>
    </lineage>
</organism>
<dbReference type="GO" id="GO:0003824">
    <property type="term" value="F:catalytic activity"/>
    <property type="evidence" value="ECO:0007669"/>
    <property type="project" value="InterPro"/>
</dbReference>
<dbReference type="InterPro" id="IPR000120">
    <property type="entry name" value="Amidase"/>
</dbReference>
<dbReference type="InterPro" id="IPR023631">
    <property type="entry name" value="Amidase_dom"/>
</dbReference>
<dbReference type="Gene3D" id="3.90.1300.10">
    <property type="entry name" value="Amidase signature (AS) domain"/>
    <property type="match status" value="1"/>
</dbReference>
<proteinExistence type="predicted"/>
<comment type="caution">
    <text evidence="2">The sequence shown here is derived from an EMBL/GenBank/DDBJ whole genome shotgun (WGS) entry which is preliminary data.</text>
</comment>
<dbReference type="PANTHER" id="PTHR11895">
    <property type="entry name" value="TRANSAMIDASE"/>
    <property type="match status" value="1"/>
</dbReference>
<dbReference type="Pfam" id="PF01425">
    <property type="entry name" value="Amidase"/>
    <property type="match status" value="1"/>
</dbReference>
<dbReference type="SUPFAM" id="SSF75304">
    <property type="entry name" value="Amidase signature (AS) enzymes"/>
    <property type="match status" value="1"/>
</dbReference>
<dbReference type="Proteomes" id="UP000660262">
    <property type="component" value="Unassembled WGS sequence"/>
</dbReference>
<dbReference type="InterPro" id="IPR036928">
    <property type="entry name" value="AS_sf"/>
</dbReference>